<reference evidence="3 4" key="2">
    <citation type="submission" date="2018-06" db="EMBL/GenBank/DDBJ databases">
        <title>Marinobactersediminissp. nov, a moderately halophilic bacterium isolated from marine solar saltern.</title>
        <authorList>
            <person name="Zhang Y."/>
        </authorList>
    </citation>
    <scope>NUCLEOTIDE SEQUENCE [LARGE SCALE GENOMIC DNA]</scope>
    <source>
        <strain evidence="3 4">F01</strain>
    </source>
</reference>
<evidence type="ECO:0000313" key="4">
    <source>
        <dbReference type="Proteomes" id="UP000253987"/>
    </source>
</evidence>
<dbReference type="InterPro" id="IPR002850">
    <property type="entry name" value="PIN_toxin-like"/>
</dbReference>
<sequence length="162" mass="18215">MAKAALMATDVILDTNVLVAGGFNRHSASAKILGLVRKGKLRVVWNHETRGEIEYILRKIPPLSMRDSKALFRKDARFRGRTDPGQFRYVPDPADRKFAALADASGATLISNDDDLLAGRKRARVPIVTPEEFLRPVSSPSPPDEHSARHSARPRRVRRRRR</sequence>
<keyword evidence="4" id="KW-1185">Reference proteome</keyword>
<dbReference type="InterPro" id="IPR029060">
    <property type="entry name" value="PIN-like_dom_sf"/>
</dbReference>
<dbReference type="InterPro" id="IPR002716">
    <property type="entry name" value="PIN_dom"/>
</dbReference>
<evidence type="ECO:0000259" key="2">
    <source>
        <dbReference type="Pfam" id="PF13470"/>
    </source>
</evidence>
<evidence type="ECO:0000313" key="3">
    <source>
        <dbReference type="EMBL" id="PXX89564.1"/>
    </source>
</evidence>
<gene>
    <name evidence="3" type="ORF">DIT71_13620</name>
</gene>
<reference evidence="4" key="1">
    <citation type="submission" date="2018-05" db="EMBL/GenBank/DDBJ databases">
        <authorList>
            <person name="Lu D."/>
        </authorList>
    </citation>
    <scope>NUCLEOTIDE SEQUENCE [LARGE SCALE GENOMIC DNA]</scope>
    <source>
        <strain evidence="4">F01</strain>
    </source>
</reference>
<accession>A0A2V3ZHA2</accession>
<protein>
    <recommendedName>
        <fullName evidence="2">PIN domain-containing protein</fullName>
    </recommendedName>
</protein>
<dbReference type="EMBL" id="QFWX01000006">
    <property type="protein sequence ID" value="PXX89564.1"/>
    <property type="molecule type" value="Genomic_DNA"/>
</dbReference>
<dbReference type="AlphaFoldDB" id="A0A2V3ZHA2"/>
<feature type="domain" description="PIN" evidence="2">
    <location>
        <begin position="11"/>
        <end position="110"/>
    </location>
</feature>
<evidence type="ECO:0000256" key="1">
    <source>
        <dbReference type="SAM" id="MobiDB-lite"/>
    </source>
</evidence>
<proteinExistence type="predicted"/>
<dbReference type="PANTHER" id="PTHR34610:SF4">
    <property type="entry name" value="SLL8027 PROTEIN"/>
    <property type="match status" value="1"/>
</dbReference>
<dbReference type="Pfam" id="PF13470">
    <property type="entry name" value="PIN_3"/>
    <property type="match status" value="1"/>
</dbReference>
<dbReference type="SUPFAM" id="SSF88723">
    <property type="entry name" value="PIN domain-like"/>
    <property type="match status" value="1"/>
</dbReference>
<name>A0A2V3ZHA2_9GAMM</name>
<organism evidence="3 4">
    <name type="scientific">Marinobacter vulgaris</name>
    <dbReference type="NCBI Taxonomy" id="1928331"/>
    <lineage>
        <taxon>Bacteria</taxon>
        <taxon>Pseudomonadati</taxon>
        <taxon>Pseudomonadota</taxon>
        <taxon>Gammaproteobacteria</taxon>
        <taxon>Pseudomonadales</taxon>
        <taxon>Marinobacteraceae</taxon>
        <taxon>Marinobacter</taxon>
    </lineage>
</organism>
<comment type="caution">
    <text evidence="3">The sequence shown here is derived from an EMBL/GenBank/DDBJ whole genome shotgun (WGS) entry which is preliminary data.</text>
</comment>
<dbReference type="Proteomes" id="UP000253987">
    <property type="component" value="Unassembled WGS sequence"/>
</dbReference>
<dbReference type="OrthoDB" id="7365410at2"/>
<feature type="region of interest" description="Disordered" evidence="1">
    <location>
        <begin position="133"/>
        <end position="162"/>
    </location>
</feature>
<feature type="compositionally biased region" description="Basic residues" evidence="1">
    <location>
        <begin position="149"/>
        <end position="162"/>
    </location>
</feature>
<dbReference type="PANTHER" id="PTHR34610">
    <property type="entry name" value="SSL7007 PROTEIN"/>
    <property type="match status" value="1"/>
</dbReference>
<dbReference type="CDD" id="cd09854">
    <property type="entry name" value="PIN_VapC-like"/>
    <property type="match status" value="1"/>
</dbReference>